<organism evidence="2 3">
    <name type="scientific">Ditylenchus dipsaci</name>
    <dbReference type="NCBI Taxonomy" id="166011"/>
    <lineage>
        <taxon>Eukaryota</taxon>
        <taxon>Metazoa</taxon>
        <taxon>Ecdysozoa</taxon>
        <taxon>Nematoda</taxon>
        <taxon>Chromadorea</taxon>
        <taxon>Rhabditida</taxon>
        <taxon>Tylenchina</taxon>
        <taxon>Tylenchomorpha</taxon>
        <taxon>Sphaerularioidea</taxon>
        <taxon>Anguinidae</taxon>
        <taxon>Anguininae</taxon>
        <taxon>Ditylenchus</taxon>
    </lineage>
</organism>
<accession>A0A915D635</accession>
<dbReference type="Proteomes" id="UP000887574">
    <property type="component" value="Unplaced"/>
</dbReference>
<dbReference type="AlphaFoldDB" id="A0A915D635"/>
<dbReference type="WBParaSite" id="jg15758">
    <property type="protein sequence ID" value="jg15758"/>
    <property type="gene ID" value="jg15758"/>
</dbReference>
<proteinExistence type="predicted"/>
<evidence type="ECO:0000256" key="1">
    <source>
        <dbReference type="SAM" id="MobiDB-lite"/>
    </source>
</evidence>
<sequence length="118" mass="12129">MALVSNSLSNSVAGPQPNMIFGQPAGAPNQPNGMQETGSGGEHAFYNAHNHHHQASGMMVGNIKASAGSNASTSSASGNARHIGNNGLNFTKWTFRIDANCPMSATMETTTRGGATVK</sequence>
<evidence type="ECO:0000313" key="2">
    <source>
        <dbReference type="Proteomes" id="UP000887574"/>
    </source>
</evidence>
<reference evidence="3" key="1">
    <citation type="submission" date="2022-11" db="UniProtKB">
        <authorList>
            <consortium name="WormBaseParasite"/>
        </authorList>
    </citation>
    <scope>IDENTIFICATION</scope>
</reference>
<feature type="compositionally biased region" description="Low complexity" evidence="1">
    <location>
        <begin position="65"/>
        <end position="80"/>
    </location>
</feature>
<protein>
    <submittedName>
        <fullName evidence="3">Uncharacterized protein</fullName>
    </submittedName>
</protein>
<feature type="region of interest" description="Disordered" evidence="1">
    <location>
        <begin position="1"/>
        <end position="45"/>
    </location>
</feature>
<feature type="compositionally biased region" description="Polar residues" evidence="1">
    <location>
        <begin position="1"/>
        <end position="13"/>
    </location>
</feature>
<evidence type="ECO:0000313" key="3">
    <source>
        <dbReference type="WBParaSite" id="jg15758"/>
    </source>
</evidence>
<feature type="region of interest" description="Disordered" evidence="1">
    <location>
        <begin position="63"/>
        <end position="83"/>
    </location>
</feature>
<name>A0A915D635_9BILA</name>
<keyword evidence="2" id="KW-1185">Reference proteome</keyword>